<name>A0ABP0SW26_9DINO</name>
<keyword evidence="2" id="KW-1185">Reference proteome</keyword>
<gene>
    <name evidence="1" type="ORF">CCMP2556_LOCUS54175</name>
</gene>
<proteinExistence type="predicted"/>
<sequence>MLQLQGLGAMGQQSGNVHRDLLRKCFTHLQAPAPYKLTCQMAMKVAGEKCLTECDCFVLLLHQWVESLQQGELLVNLTCTDNDLILFWESQKKNPQMTQQLWRSLDFDRPESLPIPWCLHGDGAPFTETDSIQVLSFRCLLTSMPVGDSQLLLAAIPKAAVSKETFNTIMECMAWSFTSLYEGKAPKKNHSGVPMDGVKGRPLRRGVLWAITGDLEWFASEFGFPYSSNNMICAYCLADQKKTGSERPFTDCRPTAAWRSSILSPKLLQKEYGTHPLFKVPACSPLAIKLDILHVLDLGVAAYLHGSVLIDIMDKLGGTSRSLDTFFALGWTALVACRLAGQPPMLHVGWTALARSMGWTALGPSHSESPGEAKMQLLNKKIAEMYGKLGIEAAKRIKHLTLNDVASSAEEYPVLKHIKGNKIRHFAPVALELSKLHADDRAEKHRVAMLEELQRIYTLLGKNWKEWSPECGIALERAGQVLLAHYSWLANDAFEKGLHRYSLVQKHHKLNHLLAQAHHIHPASTWCYGSESFMGIIKQISSSCTWGTPAHKVTGKVLMKFRLVFHLLLKGYRNLDIIDSAEE</sequence>
<comment type="caution">
    <text evidence="1">The sequence shown here is derived from an EMBL/GenBank/DDBJ whole genome shotgun (WGS) entry which is preliminary data.</text>
</comment>
<accession>A0ABP0SW26</accession>
<protein>
    <recommendedName>
        <fullName evidence="3">CxC2-like cysteine cluster KDZ transposase-associated domain-containing protein</fullName>
    </recommendedName>
</protein>
<evidence type="ECO:0000313" key="1">
    <source>
        <dbReference type="EMBL" id="CAK9116664.1"/>
    </source>
</evidence>
<dbReference type="Proteomes" id="UP001642484">
    <property type="component" value="Unassembled WGS sequence"/>
</dbReference>
<evidence type="ECO:0000313" key="2">
    <source>
        <dbReference type="Proteomes" id="UP001642484"/>
    </source>
</evidence>
<evidence type="ECO:0008006" key="3">
    <source>
        <dbReference type="Google" id="ProtNLM"/>
    </source>
</evidence>
<reference evidence="1 2" key="1">
    <citation type="submission" date="2024-02" db="EMBL/GenBank/DDBJ databases">
        <authorList>
            <person name="Chen Y."/>
            <person name="Shah S."/>
            <person name="Dougan E. K."/>
            <person name="Thang M."/>
            <person name="Chan C."/>
        </authorList>
    </citation>
    <scope>NUCLEOTIDE SEQUENCE [LARGE SCALE GENOMIC DNA]</scope>
</reference>
<organism evidence="1 2">
    <name type="scientific">Durusdinium trenchii</name>
    <dbReference type="NCBI Taxonomy" id="1381693"/>
    <lineage>
        <taxon>Eukaryota</taxon>
        <taxon>Sar</taxon>
        <taxon>Alveolata</taxon>
        <taxon>Dinophyceae</taxon>
        <taxon>Suessiales</taxon>
        <taxon>Symbiodiniaceae</taxon>
        <taxon>Durusdinium</taxon>
    </lineage>
</organism>
<dbReference type="EMBL" id="CAXAMN010028472">
    <property type="protein sequence ID" value="CAK9116664.1"/>
    <property type="molecule type" value="Genomic_DNA"/>
</dbReference>